<evidence type="ECO:0000256" key="3">
    <source>
        <dbReference type="ARBA" id="ARBA00012023"/>
    </source>
</evidence>
<reference evidence="10" key="1">
    <citation type="submission" date="2021-12" db="EMBL/GenBank/DDBJ databases">
        <title>Convergent genome expansion in fungi linked to evolution of root-endophyte symbiosis.</title>
        <authorList>
            <consortium name="DOE Joint Genome Institute"/>
            <person name="Ke Y.-H."/>
            <person name="Bonito G."/>
            <person name="Liao H.-L."/>
            <person name="Looney B."/>
            <person name="Rojas-Flechas A."/>
            <person name="Nash J."/>
            <person name="Hameed K."/>
            <person name="Schadt C."/>
            <person name="Martin F."/>
            <person name="Crous P.W."/>
            <person name="Miettinen O."/>
            <person name="Magnuson J.K."/>
            <person name="Labbe J."/>
            <person name="Jacobson D."/>
            <person name="Doktycz M.J."/>
            <person name="Veneault-Fourrey C."/>
            <person name="Kuo A."/>
            <person name="Mondo S."/>
            <person name="Calhoun S."/>
            <person name="Riley R."/>
            <person name="Ohm R."/>
            <person name="LaButti K."/>
            <person name="Andreopoulos B."/>
            <person name="Pangilinan J."/>
            <person name="Nolan M."/>
            <person name="Tritt A."/>
            <person name="Clum A."/>
            <person name="Lipzen A."/>
            <person name="Daum C."/>
            <person name="Barry K."/>
            <person name="Grigoriev I.V."/>
            <person name="Vilgalys R."/>
        </authorList>
    </citation>
    <scope>NUCLEOTIDE SEQUENCE</scope>
    <source>
        <strain evidence="10">PMI_201</strain>
    </source>
</reference>
<comment type="function">
    <text evidence="1">Has kinase activity and phosphorylates inositol-1,3,4,5,6-pentakisphosphate (Ins(1,3,4,5,6)P5) to produce 1,2,3,4,5,6-hexakisphosphate (InsP6), also known as phytate.</text>
</comment>
<comment type="domain">
    <text evidence="9">The EXKPK motif is conserved in inositol-pentakisphosphate 2-kinases of both family 1 and 2.</text>
</comment>
<dbReference type="PANTHER" id="PTHR14456">
    <property type="entry name" value="INOSITOL POLYPHOSPHATE KINASE 1"/>
    <property type="match status" value="1"/>
</dbReference>
<keyword evidence="5 9" id="KW-0808">Transferase</keyword>
<evidence type="ECO:0000256" key="8">
    <source>
        <dbReference type="ARBA" id="ARBA00022840"/>
    </source>
</evidence>
<evidence type="ECO:0000313" key="10">
    <source>
        <dbReference type="EMBL" id="KAH8704175.1"/>
    </source>
</evidence>
<dbReference type="GO" id="GO:0035299">
    <property type="term" value="F:inositol-1,3,4,5,6-pentakisphosphate 2-kinase activity"/>
    <property type="evidence" value="ECO:0007669"/>
    <property type="project" value="UniProtKB-EC"/>
</dbReference>
<name>A0AAD4L263_9EURO</name>
<dbReference type="Pfam" id="PF06090">
    <property type="entry name" value="Ins_P5_2-kin"/>
    <property type="match status" value="1"/>
</dbReference>
<evidence type="ECO:0000256" key="9">
    <source>
        <dbReference type="RuleBase" id="RU364126"/>
    </source>
</evidence>
<evidence type="ECO:0000256" key="5">
    <source>
        <dbReference type="ARBA" id="ARBA00022679"/>
    </source>
</evidence>
<dbReference type="Proteomes" id="UP001201262">
    <property type="component" value="Unassembled WGS sequence"/>
</dbReference>
<evidence type="ECO:0000256" key="2">
    <source>
        <dbReference type="ARBA" id="ARBA00008305"/>
    </source>
</evidence>
<comment type="catalytic activity">
    <reaction evidence="9">
        <text>1D-myo-inositol 1,3,4,5,6-pentakisphosphate + ATP = 1D-myo-inositol hexakisphosphate + ADP + H(+)</text>
        <dbReference type="Rhea" id="RHEA:20313"/>
        <dbReference type="ChEBI" id="CHEBI:15378"/>
        <dbReference type="ChEBI" id="CHEBI:30616"/>
        <dbReference type="ChEBI" id="CHEBI:57733"/>
        <dbReference type="ChEBI" id="CHEBI:58130"/>
        <dbReference type="ChEBI" id="CHEBI:456216"/>
        <dbReference type="EC" id="2.7.1.158"/>
    </reaction>
</comment>
<dbReference type="GeneID" id="70250151"/>
<dbReference type="EMBL" id="JAJTJA010000002">
    <property type="protein sequence ID" value="KAH8704175.1"/>
    <property type="molecule type" value="Genomic_DNA"/>
</dbReference>
<evidence type="ECO:0000256" key="6">
    <source>
        <dbReference type="ARBA" id="ARBA00022741"/>
    </source>
</evidence>
<evidence type="ECO:0000256" key="7">
    <source>
        <dbReference type="ARBA" id="ARBA00022777"/>
    </source>
</evidence>
<keyword evidence="11" id="KW-1185">Reference proteome</keyword>
<keyword evidence="6 9" id="KW-0547">Nucleotide-binding</keyword>
<evidence type="ECO:0000313" key="11">
    <source>
        <dbReference type="Proteomes" id="UP001201262"/>
    </source>
</evidence>
<comment type="similarity">
    <text evidence="2">Belongs to the IPK1 type 1 family.</text>
</comment>
<comment type="function">
    <text evidence="9">Phosphorylates Ins(1,3,4,5,6)P5 at position 2 to form Ins(1,2,3,4,5,6)P6 (InsP6 or phytate).</text>
</comment>
<gene>
    <name evidence="10" type="ORF">BGW36DRAFT_423696</name>
</gene>
<dbReference type="GO" id="GO:0005524">
    <property type="term" value="F:ATP binding"/>
    <property type="evidence" value="ECO:0007669"/>
    <property type="project" value="UniProtKB-KW"/>
</dbReference>
<accession>A0AAD4L263</accession>
<evidence type="ECO:0000256" key="4">
    <source>
        <dbReference type="ARBA" id="ARBA00014846"/>
    </source>
</evidence>
<protein>
    <recommendedName>
        <fullName evidence="4 9">Inositol-pentakisphosphate 2-kinase</fullName>
        <ecNumber evidence="3 9">2.7.1.158</ecNumber>
    </recommendedName>
</protein>
<dbReference type="GO" id="GO:0005634">
    <property type="term" value="C:nucleus"/>
    <property type="evidence" value="ECO:0007669"/>
    <property type="project" value="TreeGrafter"/>
</dbReference>
<dbReference type="RefSeq" id="XP_046077193.1">
    <property type="nucleotide sequence ID" value="XM_046219864.1"/>
</dbReference>
<keyword evidence="7 9" id="KW-0418">Kinase</keyword>
<sequence length="347" mass="39048">MVLPMTSGYGLDLPNDIQLQYLAEGGANIVYRIALPPIFNVPPSEIEYYGDITPPPTEIEDSLEARLFRRNLVRLRKDVQFGFPYRDTANNFNTKIRHLFRPEELVDQILVRLPPDLTARCNEQLRASERTGKRPTKRHGVYLAPNEPFGMLITDMTNFADPAATVVAELKPKWLVQSPSAPAGARRCRTCALRDMKNSNTDGGKPAQPPQLLELSRSFCPLDLISEKIEDIQRVTRIFKGRSDQIRIAKALCRHPTLLNLVSLQQAHNDVGLRGPPVHSREMSLDPPEDGPIELRLGDLDLKTAASGKASYWRSIENRLILEGWYMGENPSQVQTSGECALSRIRM</sequence>
<comment type="caution">
    <text evidence="10">The sequence shown here is derived from an EMBL/GenBank/DDBJ whole genome shotgun (WGS) entry which is preliminary data.</text>
</comment>
<evidence type="ECO:0000256" key="1">
    <source>
        <dbReference type="ARBA" id="ARBA00003979"/>
    </source>
</evidence>
<dbReference type="PANTHER" id="PTHR14456:SF2">
    <property type="entry name" value="INOSITOL-PENTAKISPHOSPHATE 2-KINASE"/>
    <property type="match status" value="1"/>
</dbReference>
<dbReference type="EC" id="2.7.1.158" evidence="3 9"/>
<keyword evidence="8 9" id="KW-0067">ATP-binding</keyword>
<proteinExistence type="inferred from homology"/>
<dbReference type="AlphaFoldDB" id="A0AAD4L263"/>
<dbReference type="InterPro" id="IPR009286">
    <property type="entry name" value="Ins_P5_2-kin"/>
</dbReference>
<organism evidence="10 11">
    <name type="scientific">Talaromyces proteolyticus</name>
    <dbReference type="NCBI Taxonomy" id="1131652"/>
    <lineage>
        <taxon>Eukaryota</taxon>
        <taxon>Fungi</taxon>
        <taxon>Dikarya</taxon>
        <taxon>Ascomycota</taxon>
        <taxon>Pezizomycotina</taxon>
        <taxon>Eurotiomycetes</taxon>
        <taxon>Eurotiomycetidae</taxon>
        <taxon>Eurotiales</taxon>
        <taxon>Trichocomaceae</taxon>
        <taxon>Talaromyces</taxon>
        <taxon>Talaromyces sect. Bacilispori</taxon>
    </lineage>
</organism>
<dbReference type="GO" id="GO:0032958">
    <property type="term" value="P:inositol phosphate biosynthetic process"/>
    <property type="evidence" value="ECO:0007669"/>
    <property type="project" value="TreeGrafter"/>
</dbReference>